<keyword evidence="2" id="KW-1185">Reference proteome</keyword>
<dbReference type="AlphaFoldDB" id="A0AAV5JZ43"/>
<proteinExistence type="predicted"/>
<dbReference type="Proteomes" id="UP001054252">
    <property type="component" value="Unassembled WGS sequence"/>
</dbReference>
<sequence length="68" mass="7742">MKFTKLQLKKQQGLCCCNLMPIQASNQCCHSKSMCASLVHLSSLQTHYPRPLRWHAGHHVVKYAIGHI</sequence>
<evidence type="ECO:0000313" key="2">
    <source>
        <dbReference type="Proteomes" id="UP001054252"/>
    </source>
</evidence>
<accession>A0AAV5JZ43</accession>
<comment type="caution">
    <text evidence="1">The sequence shown here is derived from an EMBL/GenBank/DDBJ whole genome shotgun (WGS) entry which is preliminary data.</text>
</comment>
<protein>
    <submittedName>
        <fullName evidence="1">Uncharacterized protein</fullName>
    </submittedName>
</protein>
<reference evidence="1 2" key="1">
    <citation type="journal article" date="2021" name="Commun. Biol.">
        <title>The genome of Shorea leprosula (Dipterocarpaceae) highlights the ecological relevance of drought in aseasonal tropical rainforests.</title>
        <authorList>
            <person name="Ng K.K.S."/>
            <person name="Kobayashi M.J."/>
            <person name="Fawcett J.A."/>
            <person name="Hatakeyama M."/>
            <person name="Paape T."/>
            <person name="Ng C.H."/>
            <person name="Ang C.C."/>
            <person name="Tnah L.H."/>
            <person name="Lee C.T."/>
            <person name="Nishiyama T."/>
            <person name="Sese J."/>
            <person name="O'Brien M.J."/>
            <person name="Copetti D."/>
            <person name="Mohd Noor M.I."/>
            <person name="Ong R.C."/>
            <person name="Putra M."/>
            <person name="Sireger I.Z."/>
            <person name="Indrioko S."/>
            <person name="Kosugi Y."/>
            <person name="Izuno A."/>
            <person name="Isagi Y."/>
            <person name="Lee S.L."/>
            <person name="Shimizu K.K."/>
        </authorList>
    </citation>
    <scope>NUCLEOTIDE SEQUENCE [LARGE SCALE GENOMIC DNA]</scope>
    <source>
        <strain evidence="1">214</strain>
    </source>
</reference>
<organism evidence="1 2">
    <name type="scientific">Rubroshorea leprosula</name>
    <dbReference type="NCBI Taxonomy" id="152421"/>
    <lineage>
        <taxon>Eukaryota</taxon>
        <taxon>Viridiplantae</taxon>
        <taxon>Streptophyta</taxon>
        <taxon>Embryophyta</taxon>
        <taxon>Tracheophyta</taxon>
        <taxon>Spermatophyta</taxon>
        <taxon>Magnoliopsida</taxon>
        <taxon>eudicotyledons</taxon>
        <taxon>Gunneridae</taxon>
        <taxon>Pentapetalae</taxon>
        <taxon>rosids</taxon>
        <taxon>malvids</taxon>
        <taxon>Malvales</taxon>
        <taxon>Dipterocarpaceae</taxon>
        <taxon>Rubroshorea</taxon>
    </lineage>
</organism>
<gene>
    <name evidence="1" type="ORF">SLEP1_g27256</name>
</gene>
<name>A0AAV5JZ43_9ROSI</name>
<evidence type="ECO:0000313" key="1">
    <source>
        <dbReference type="EMBL" id="GKV16642.1"/>
    </source>
</evidence>
<dbReference type="EMBL" id="BPVZ01000046">
    <property type="protein sequence ID" value="GKV16642.1"/>
    <property type="molecule type" value="Genomic_DNA"/>
</dbReference>